<proteinExistence type="predicted"/>
<protein>
    <submittedName>
        <fullName evidence="1">Uncharacterized protein</fullName>
    </submittedName>
</protein>
<sequence>MDVAVEPDMQLKMWLYIEDMKTYNELENRCKGGHEKFDQPYKEQIFIRCERSQSMLDFCRLSVHQLPAVTHFLPTEAIVSLHYASFGKRVSSVCVSAALNLKRLPETAPQKKDSN</sequence>
<name>A0A6A4SLT3_SCOMX</name>
<evidence type="ECO:0000313" key="1">
    <source>
        <dbReference type="EMBL" id="KAF0032101.1"/>
    </source>
</evidence>
<reference evidence="1 2" key="1">
    <citation type="submission" date="2019-06" db="EMBL/GenBank/DDBJ databases">
        <title>Draft genomes of female and male turbot (Scophthalmus maximus).</title>
        <authorList>
            <person name="Xu H."/>
            <person name="Xu X.-W."/>
            <person name="Shao C."/>
            <person name="Chen S."/>
        </authorList>
    </citation>
    <scope>NUCLEOTIDE SEQUENCE [LARGE SCALE GENOMIC DNA]</scope>
    <source>
        <strain evidence="1">Ysfricsl-2016a</strain>
        <tissue evidence="1">Blood</tissue>
    </source>
</reference>
<organism evidence="1 2">
    <name type="scientific">Scophthalmus maximus</name>
    <name type="common">Turbot</name>
    <name type="synonym">Psetta maxima</name>
    <dbReference type="NCBI Taxonomy" id="52904"/>
    <lineage>
        <taxon>Eukaryota</taxon>
        <taxon>Metazoa</taxon>
        <taxon>Chordata</taxon>
        <taxon>Craniata</taxon>
        <taxon>Vertebrata</taxon>
        <taxon>Euteleostomi</taxon>
        <taxon>Actinopterygii</taxon>
        <taxon>Neopterygii</taxon>
        <taxon>Teleostei</taxon>
        <taxon>Neoteleostei</taxon>
        <taxon>Acanthomorphata</taxon>
        <taxon>Carangaria</taxon>
        <taxon>Pleuronectiformes</taxon>
        <taxon>Pleuronectoidei</taxon>
        <taxon>Scophthalmidae</taxon>
        <taxon>Scophthalmus</taxon>
    </lineage>
</organism>
<gene>
    <name evidence="1" type="ORF">F2P81_016656</name>
</gene>
<accession>A0A6A4SLT3</accession>
<evidence type="ECO:0000313" key="2">
    <source>
        <dbReference type="Proteomes" id="UP000438429"/>
    </source>
</evidence>
<comment type="caution">
    <text evidence="1">The sequence shown here is derived from an EMBL/GenBank/DDBJ whole genome shotgun (WGS) entry which is preliminary data.</text>
</comment>
<dbReference type="EMBL" id="VEVO01000014">
    <property type="protein sequence ID" value="KAF0032101.1"/>
    <property type="molecule type" value="Genomic_DNA"/>
</dbReference>
<dbReference type="Proteomes" id="UP000438429">
    <property type="component" value="Unassembled WGS sequence"/>
</dbReference>
<dbReference type="AlphaFoldDB" id="A0A6A4SLT3"/>